<gene>
    <name evidence="2" type="ORF">Tci_912512</name>
</gene>
<reference evidence="2" key="1">
    <citation type="journal article" date="2019" name="Sci. Rep.">
        <title>Draft genome of Tanacetum cinerariifolium, the natural source of mosquito coil.</title>
        <authorList>
            <person name="Yamashiro T."/>
            <person name="Shiraishi A."/>
            <person name="Satake H."/>
            <person name="Nakayama K."/>
        </authorList>
    </citation>
    <scope>NUCLEOTIDE SEQUENCE</scope>
</reference>
<name>A0A699W1H9_TANCI</name>
<feature type="compositionally biased region" description="Acidic residues" evidence="1">
    <location>
        <begin position="1"/>
        <end position="23"/>
    </location>
</feature>
<dbReference type="EMBL" id="BKCJ011535368">
    <property type="protein sequence ID" value="GFD40543.1"/>
    <property type="molecule type" value="Genomic_DNA"/>
</dbReference>
<organism evidence="2">
    <name type="scientific">Tanacetum cinerariifolium</name>
    <name type="common">Dalmatian daisy</name>
    <name type="synonym">Chrysanthemum cinerariifolium</name>
    <dbReference type="NCBI Taxonomy" id="118510"/>
    <lineage>
        <taxon>Eukaryota</taxon>
        <taxon>Viridiplantae</taxon>
        <taxon>Streptophyta</taxon>
        <taxon>Embryophyta</taxon>
        <taxon>Tracheophyta</taxon>
        <taxon>Spermatophyta</taxon>
        <taxon>Magnoliopsida</taxon>
        <taxon>eudicotyledons</taxon>
        <taxon>Gunneridae</taxon>
        <taxon>Pentapetalae</taxon>
        <taxon>asterids</taxon>
        <taxon>campanulids</taxon>
        <taxon>Asterales</taxon>
        <taxon>Asteraceae</taxon>
        <taxon>Asteroideae</taxon>
        <taxon>Anthemideae</taxon>
        <taxon>Anthemidinae</taxon>
        <taxon>Tanacetum</taxon>
    </lineage>
</organism>
<accession>A0A699W1H9</accession>
<evidence type="ECO:0000256" key="1">
    <source>
        <dbReference type="SAM" id="MobiDB-lite"/>
    </source>
</evidence>
<dbReference type="AlphaFoldDB" id="A0A699W1H9"/>
<evidence type="ECO:0000313" key="2">
    <source>
        <dbReference type="EMBL" id="GFD40543.1"/>
    </source>
</evidence>
<comment type="caution">
    <text evidence="2">The sequence shown here is derived from an EMBL/GenBank/DDBJ whole genome shotgun (WGS) entry which is preliminary data.</text>
</comment>
<feature type="non-terminal residue" evidence="2">
    <location>
        <position position="1"/>
    </location>
</feature>
<feature type="region of interest" description="Disordered" evidence="1">
    <location>
        <begin position="1"/>
        <end position="47"/>
    </location>
</feature>
<protein>
    <submittedName>
        <fullName evidence="2">Uncharacterized protein</fullName>
    </submittedName>
</protein>
<sequence length="47" mass="5081">ASSGKDDDDNDDEDDDDNDEEEELAKNDEVDTETGKGGNEVSESEAM</sequence>
<proteinExistence type="predicted"/>